<name>A0A0E9VXH8_ANGAN</name>
<organism evidence="1">
    <name type="scientific">Anguilla anguilla</name>
    <name type="common">European freshwater eel</name>
    <name type="synonym">Muraena anguilla</name>
    <dbReference type="NCBI Taxonomy" id="7936"/>
    <lineage>
        <taxon>Eukaryota</taxon>
        <taxon>Metazoa</taxon>
        <taxon>Chordata</taxon>
        <taxon>Craniata</taxon>
        <taxon>Vertebrata</taxon>
        <taxon>Euteleostomi</taxon>
        <taxon>Actinopterygii</taxon>
        <taxon>Neopterygii</taxon>
        <taxon>Teleostei</taxon>
        <taxon>Anguilliformes</taxon>
        <taxon>Anguillidae</taxon>
        <taxon>Anguilla</taxon>
    </lineage>
</organism>
<reference evidence="1" key="1">
    <citation type="submission" date="2014-11" db="EMBL/GenBank/DDBJ databases">
        <authorList>
            <person name="Amaro Gonzalez C."/>
        </authorList>
    </citation>
    <scope>NUCLEOTIDE SEQUENCE</scope>
</reference>
<reference evidence="1" key="2">
    <citation type="journal article" date="2015" name="Fish Shellfish Immunol.">
        <title>Early steps in the European eel (Anguilla anguilla)-Vibrio vulnificus interaction in the gills: Role of the RtxA13 toxin.</title>
        <authorList>
            <person name="Callol A."/>
            <person name="Pajuelo D."/>
            <person name="Ebbesson L."/>
            <person name="Teles M."/>
            <person name="MacKenzie S."/>
            <person name="Amaro C."/>
        </authorList>
    </citation>
    <scope>NUCLEOTIDE SEQUENCE</scope>
</reference>
<dbReference type="EMBL" id="GBXM01025733">
    <property type="protein sequence ID" value="JAH82844.1"/>
    <property type="molecule type" value="Transcribed_RNA"/>
</dbReference>
<accession>A0A0E9VXH8</accession>
<sequence length="37" mass="4494">MEAIEMTVLAEVTEIMFRKFMFGVNRQHKVYLLFNTR</sequence>
<evidence type="ECO:0000313" key="1">
    <source>
        <dbReference type="EMBL" id="JAH82844.1"/>
    </source>
</evidence>
<dbReference type="AlphaFoldDB" id="A0A0E9VXH8"/>
<protein>
    <submittedName>
        <fullName evidence="1">Uncharacterized protein</fullName>
    </submittedName>
</protein>
<proteinExistence type="predicted"/>